<dbReference type="GO" id="GO:0017004">
    <property type="term" value="P:cytochrome complex assembly"/>
    <property type="evidence" value="ECO:0007669"/>
    <property type="project" value="UniProtKB-KW"/>
</dbReference>
<evidence type="ECO:0000256" key="5">
    <source>
        <dbReference type="ARBA" id="ARBA00023136"/>
    </source>
</evidence>
<keyword evidence="9" id="KW-1185">Reference proteome</keyword>
<dbReference type="PANTHER" id="PTHR30071">
    <property type="entry name" value="HEME EXPORTER PROTEIN C"/>
    <property type="match status" value="1"/>
</dbReference>
<dbReference type="InterPro" id="IPR045062">
    <property type="entry name" value="Cyt_c_biogenesis_CcsA/CcmC"/>
</dbReference>
<evidence type="ECO:0000256" key="2">
    <source>
        <dbReference type="ARBA" id="ARBA00022692"/>
    </source>
</evidence>
<dbReference type="InterPro" id="IPR002541">
    <property type="entry name" value="Cyt_c_assembly"/>
</dbReference>
<dbReference type="GO" id="GO:0005886">
    <property type="term" value="C:plasma membrane"/>
    <property type="evidence" value="ECO:0007669"/>
    <property type="project" value="TreeGrafter"/>
</dbReference>
<evidence type="ECO:0000256" key="1">
    <source>
        <dbReference type="ARBA" id="ARBA00004141"/>
    </source>
</evidence>
<evidence type="ECO:0000256" key="4">
    <source>
        <dbReference type="ARBA" id="ARBA00022989"/>
    </source>
</evidence>
<evidence type="ECO:0000259" key="7">
    <source>
        <dbReference type="Pfam" id="PF01578"/>
    </source>
</evidence>
<organism evidence="8 9">
    <name type="scientific">Neolewinella agarilytica</name>
    <dbReference type="NCBI Taxonomy" id="478744"/>
    <lineage>
        <taxon>Bacteria</taxon>
        <taxon>Pseudomonadati</taxon>
        <taxon>Bacteroidota</taxon>
        <taxon>Saprospiria</taxon>
        <taxon>Saprospirales</taxon>
        <taxon>Lewinellaceae</taxon>
        <taxon>Neolewinella</taxon>
    </lineage>
</organism>
<proteinExistence type="predicted"/>
<dbReference type="STRING" id="478744.SAMN05444359_105107"/>
<evidence type="ECO:0000256" key="6">
    <source>
        <dbReference type="SAM" id="Phobius"/>
    </source>
</evidence>
<keyword evidence="4 6" id="KW-1133">Transmembrane helix</keyword>
<keyword evidence="3" id="KW-0201">Cytochrome c-type biogenesis</keyword>
<dbReference type="Pfam" id="PF01578">
    <property type="entry name" value="Cytochrom_C_asm"/>
    <property type="match status" value="1"/>
</dbReference>
<dbReference type="PANTHER" id="PTHR30071:SF1">
    <property type="entry name" value="CYTOCHROME B_B6 PROTEIN-RELATED"/>
    <property type="match status" value="1"/>
</dbReference>
<feature type="transmembrane region" description="Helical" evidence="6">
    <location>
        <begin position="292"/>
        <end position="312"/>
    </location>
</feature>
<sequence>MRQSWWKLLSVVLVVYAIVVGMLVPLKPNLISVSPRTGELGQRVTVEVVGYNTNFLGDKAAPAAGAMQAWLRAGEGLSLAASEVKVIDDRRASLTFDLPGFLPDPEAEKQTLSIIVNNETDGAFVDPVGFSVRQKNPAASKALAEAPWRATAIQKGQLSATPHMTFPFRGHLAETIRNTYFHVSLWFAMMFVFIAGCVYAVKYLRRSGKASDELPGVVSLRDKADYWSVAFTSVGMLYGILGLVTGAMWAKYTWGSYWSWDIKQFTTLIALLIYAGYFVLRASFPDPEQRARLGAAYNIFAFVCLIPLIYILPRLSGNSLHPGAAGNPAFGGEDMDNTMRTVFYPIIIGWTLFGFWMAAVSYRIRVLREGVE</sequence>
<feature type="transmembrane region" description="Helical" evidence="6">
    <location>
        <begin position="262"/>
        <end position="280"/>
    </location>
</feature>
<evidence type="ECO:0000313" key="8">
    <source>
        <dbReference type="EMBL" id="SEQ07294.1"/>
    </source>
</evidence>
<evidence type="ECO:0000313" key="9">
    <source>
        <dbReference type="Proteomes" id="UP000199021"/>
    </source>
</evidence>
<comment type="subcellular location">
    <subcellularLocation>
        <location evidence="1">Membrane</location>
        <topology evidence="1">Multi-pass membrane protein</topology>
    </subcellularLocation>
</comment>
<feature type="transmembrane region" description="Helical" evidence="6">
    <location>
        <begin position="342"/>
        <end position="362"/>
    </location>
</feature>
<feature type="domain" description="Cytochrome c assembly protein" evidence="7">
    <location>
        <begin position="177"/>
        <end position="321"/>
    </location>
</feature>
<dbReference type="InParanoid" id="A0A1H9D1I4"/>
<keyword evidence="2 6" id="KW-0812">Transmembrane</keyword>
<gene>
    <name evidence="8" type="ORF">SAMN05444359_105107</name>
</gene>
<name>A0A1H9D1I4_9BACT</name>
<dbReference type="Proteomes" id="UP000199021">
    <property type="component" value="Unassembled WGS sequence"/>
</dbReference>
<dbReference type="EMBL" id="FOFB01000005">
    <property type="protein sequence ID" value="SEQ07294.1"/>
    <property type="molecule type" value="Genomic_DNA"/>
</dbReference>
<dbReference type="AlphaFoldDB" id="A0A1H9D1I4"/>
<evidence type="ECO:0000256" key="3">
    <source>
        <dbReference type="ARBA" id="ARBA00022748"/>
    </source>
</evidence>
<protein>
    <submittedName>
        <fullName evidence="8">Heme exporter protein C</fullName>
    </submittedName>
</protein>
<reference evidence="9" key="1">
    <citation type="submission" date="2016-10" db="EMBL/GenBank/DDBJ databases">
        <authorList>
            <person name="Varghese N."/>
            <person name="Submissions S."/>
        </authorList>
    </citation>
    <scope>NUCLEOTIDE SEQUENCE [LARGE SCALE GENOMIC DNA]</scope>
    <source>
        <strain evidence="9">DSM 24740</strain>
    </source>
</reference>
<keyword evidence="5 6" id="KW-0472">Membrane</keyword>
<feature type="transmembrane region" description="Helical" evidence="6">
    <location>
        <begin position="7"/>
        <end position="26"/>
    </location>
</feature>
<accession>A0A1H9D1I4</accession>
<feature type="transmembrane region" description="Helical" evidence="6">
    <location>
        <begin position="226"/>
        <end position="250"/>
    </location>
</feature>
<feature type="transmembrane region" description="Helical" evidence="6">
    <location>
        <begin position="185"/>
        <end position="205"/>
    </location>
</feature>
<dbReference type="GO" id="GO:0020037">
    <property type="term" value="F:heme binding"/>
    <property type="evidence" value="ECO:0007669"/>
    <property type="project" value="InterPro"/>
</dbReference>